<reference evidence="1 4" key="2">
    <citation type="submission" date="2016-11" db="EMBL/GenBank/DDBJ databases">
        <title>Genomic analysis of Caldithrix abyssi and proposal of a novel bacterial phylum Caldithrichaeota.</title>
        <authorList>
            <person name="Kublanov I."/>
            <person name="Sigalova O."/>
            <person name="Gavrilov S."/>
            <person name="Lebedinsky A."/>
            <person name="Ivanova N."/>
            <person name="Daum C."/>
            <person name="Reddy T."/>
            <person name="Klenk H.P."/>
            <person name="Goker M."/>
            <person name="Reva O."/>
            <person name="Miroshnichenko M."/>
            <person name="Kyprides N."/>
            <person name="Woyke T."/>
            <person name="Gelfand M."/>
        </authorList>
    </citation>
    <scope>NUCLEOTIDE SEQUENCE [LARGE SCALE GENOMIC DNA]</scope>
    <source>
        <strain evidence="1 4">LF13</strain>
    </source>
</reference>
<proteinExistence type="predicted"/>
<dbReference type="eggNOG" id="COG1404">
    <property type="taxonomic scope" value="Bacteria"/>
</dbReference>
<evidence type="ECO:0000313" key="1">
    <source>
        <dbReference type="EMBL" id="APF20747.1"/>
    </source>
</evidence>
<evidence type="ECO:0000313" key="3">
    <source>
        <dbReference type="Proteomes" id="UP000004671"/>
    </source>
</evidence>
<dbReference type="AlphaFoldDB" id="H1XWH4"/>
<dbReference type="EMBL" id="CP018099">
    <property type="protein sequence ID" value="APF20747.1"/>
    <property type="molecule type" value="Genomic_DNA"/>
</dbReference>
<name>H1XWH4_CALAY</name>
<evidence type="ECO:0000313" key="4">
    <source>
        <dbReference type="Proteomes" id="UP000183868"/>
    </source>
</evidence>
<evidence type="ECO:0000313" key="2">
    <source>
        <dbReference type="EMBL" id="EHO40756.1"/>
    </source>
</evidence>
<protein>
    <submittedName>
        <fullName evidence="2">Uncharacterized protein</fullName>
    </submittedName>
</protein>
<reference evidence="2 3" key="1">
    <citation type="submission" date="2011-09" db="EMBL/GenBank/DDBJ databases">
        <title>The permanent draft genome of Caldithrix abyssi DSM 13497.</title>
        <authorList>
            <consortium name="US DOE Joint Genome Institute (JGI-PGF)"/>
            <person name="Lucas S."/>
            <person name="Han J."/>
            <person name="Lapidus A."/>
            <person name="Bruce D."/>
            <person name="Goodwin L."/>
            <person name="Pitluck S."/>
            <person name="Peters L."/>
            <person name="Kyrpides N."/>
            <person name="Mavromatis K."/>
            <person name="Ivanova N."/>
            <person name="Mikhailova N."/>
            <person name="Chertkov O."/>
            <person name="Detter J.C."/>
            <person name="Tapia R."/>
            <person name="Han C."/>
            <person name="Land M."/>
            <person name="Hauser L."/>
            <person name="Markowitz V."/>
            <person name="Cheng J.-F."/>
            <person name="Hugenholtz P."/>
            <person name="Woyke T."/>
            <person name="Wu D."/>
            <person name="Spring S."/>
            <person name="Brambilla E."/>
            <person name="Klenk H.-P."/>
            <person name="Eisen J.A."/>
        </authorList>
    </citation>
    <scope>NUCLEOTIDE SEQUENCE [LARGE SCALE GENOMIC DNA]</scope>
    <source>
        <strain evidence="2 3">DSM 13497</strain>
    </source>
</reference>
<dbReference type="HOGENOM" id="CLU_387186_0_0_0"/>
<accession>H1XWH4</accession>
<dbReference type="Proteomes" id="UP000183868">
    <property type="component" value="Chromosome"/>
</dbReference>
<dbReference type="eggNOG" id="COG4771">
    <property type="taxonomic scope" value="Bacteria"/>
</dbReference>
<gene>
    <name evidence="1" type="ORF">Cabys_4002</name>
    <name evidence="2" type="ORF">Calab_1128</name>
</gene>
<organism evidence="2 3">
    <name type="scientific">Caldithrix abyssi DSM 13497</name>
    <dbReference type="NCBI Taxonomy" id="880073"/>
    <lineage>
        <taxon>Bacteria</taxon>
        <taxon>Pseudomonadati</taxon>
        <taxon>Calditrichota</taxon>
        <taxon>Calditrichia</taxon>
        <taxon>Calditrichales</taxon>
        <taxon>Calditrichaceae</taxon>
        <taxon>Caldithrix</taxon>
    </lineage>
</organism>
<dbReference type="EMBL" id="CM001402">
    <property type="protein sequence ID" value="EHO40756.1"/>
    <property type="molecule type" value="Genomic_DNA"/>
</dbReference>
<dbReference type="NCBIfam" id="NF045524">
    <property type="entry name" value="MXAN_6640_HExxH"/>
    <property type="match status" value="1"/>
</dbReference>
<dbReference type="KEGG" id="caby:Cabys_4002"/>
<dbReference type="OrthoDB" id="2079373at2"/>
<dbReference type="InParanoid" id="H1XWH4"/>
<keyword evidence="3" id="KW-1185">Reference proteome</keyword>
<dbReference type="Proteomes" id="UP000004671">
    <property type="component" value="Chromosome"/>
</dbReference>
<dbReference type="PaxDb" id="880073-Calab_1128"/>
<dbReference type="RefSeq" id="WP_006927787.1">
    <property type="nucleotide sequence ID" value="NZ_CM001402.1"/>
</dbReference>
<sequence precursor="true">MKLKIVLCLILLLMFPLVMFAGDIQFKKLEAAYQRGEVTLDELMLNKFYYIFEPQKLSKKYFSEKLTPLKCGTMTIKNYFALKNRLKAETIRIIESYLQKTEARESTYISPMKYFKISYTTTGSNAVPSDDNDGDGIPDFVEWIADYLDTSWDVLINQCGFAAPVDNNGDGYYNISFENMNSYGYTTPQGVDGNEGTRIVLHNNFLSFPLNQDPEGNQKGSAKVTCAHEFKHASQYIHSQWSESGWIELDAAWVEELVFDYVNDTMLNFTGYEDPFSHPHWAIDHGGTGSYEDYFWQDFLHQKFDNNSYHSAPIILAFWQRRESNPNESVLTTYDNVLQQMGSSLEDAFVEYVVWNYYTGSRAILDAQGNSLFGYDEAGINGFPESNLQATHNTYPVNSSGSGVEHLAAHHIRLNPGGEEALKVMFNGQNNVSLSAVLSWADGNRVIWEEIPLDEANDGFMSEWTKRFGALLFVVIQQTGINFSYSYQIDAPPWVSLAFTNKIDQQNAGGTLLLLEDPQNPIPSGSNKNVYEGVGYTVNTQNERFLNWTVNDDYKHHDWNEVSQEYLLQHYFKALAGNNQDANFLQMHPVTIKNVLIYADDATDGQIDFHDPWYVDQNGNQPDDFITWSSPHYPKGKFGETTGGVFLEQGWPDWQPPYYSVKAEAQQTFTAHGQSITGYFLGWEGTDVTFQHADQQETPLVFHAENAEARAVL</sequence>